<proteinExistence type="predicted"/>
<organism evidence="10 11">
    <name type="scientific">Povalibacter uvarum</name>
    <dbReference type="NCBI Taxonomy" id="732238"/>
    <lineage>
        <taxon>Bacteria</taxon>
        <taxon>Pseudomonadati</taxon>
        <taxon>Pseudomonadota</taxon>
        <taxon>Gammaproteobacteria</taxon>
        <taxon>Steroidobacterales</taxon>
        <taxon>Steroidobacteraceae</taxon>
        <taxon>Povalibacter</taxon>
    </lineage>
</organism>
<protein>
    <submittedName>
        <fullName evidence="10">PPP family 3-phenylpropionic acid transporter</fullName>
    </submittedName>
</protein>
<evidence type="ECO:0000313" key="11">
    <source>
        <dbReference type="Proteomes" id="UP000588068"/>
    </source>
</evidence>
<comment type="subcellular location">
    <subcellularLocation>
        <location evidence="1">Cell inner membrane</location>
        <topology evidence="1">Multi-pass membrane protein</topology>
    </subcellularLocation>
</comment>
<evidence type="ECO:0000313" key="10">
    <source>
        <dbReference type="EMBL" id="MBB6091564.1"/>
    </source>
</evidence>
<keyword evidence="2" id="KW-0813">Transport</keyword>
<name>A0A841HG69_9GAMM</name>
<dbReference type="GO" id="GO:0015528">
    <property type="term" value="F:lactose:proton symporter activity"/>
    <property type="evidence" value="ECO:0007669"/>
    <property type="project" value="TreeGrafter"/>
</dbReference>
<evidence type="ECO:0000256" key="3">
    <source>
        <dbReference type="ARBA" id="ARBA00022475"/>
    </source>
</evidence>
<feature type="transmembrane region" description="Helical" evidence="8">
    <location>
        <begin position="264"/>
        <end position="284"/>
    </location>
</feature>
<keyword evidence="6 8" id="KW-1133">Transmembrane helix</keyword>
<feature type="transmembrane region" description="Helical" evidence="8">
    <location>
        <begin position="133"/>
        <end position="151"/>
    </location>
</feature>
<dbReference type="RefSeq" id="WP_184329356.1">
    <property type="nucleotide sequence ID" value="NZ_JACHHZ010000001.1"/>
</dbReference>
<gene>
    <name evidence="10" type="ORF">HNQ60_000410</name>
</gene>
<dbReference type="PANTHER" id="PTHR23522">
    <property type="entry name" value="BLL5896 PROTEIN"/>
    <property type="match status" value="1"/>
</dbReference>
<feature type="transmembrane region" description="Helical" evidence="8">
    <location>
        <begin position="331"/>
        <end position="351"/>
    </location>
</feature>
<feature type="transmembrane region" description="Helical" evidence="8">
    <location>
        <begin position="157"/>
        <end position="178"/>
    </location>
</feature>
<dbReference type="AlphaFoldDB" id="A0A841HG69"/>
<evidence type="ECO:0000256" key="6">
    <source>
        <dbReference type="ARBA" id="ARBA00022989"/>
    </source>
</evidence>
<dbReference type="GO" id="GO:0005886">
    <property type="term" value="C:plasma membrane"/>
    <property type="evidence" value="ECO:0007669"/>
    <property type="project" value="UniProtKB-SubCell"/>
</dbReference>
<sequence>MKSNAVRLAGGYFMYFAAVGIFAPFWSPYLAARGFTALEIGLLMALVAAARAVVPIGLGWLADVTHRPTRVLQGAALCAALTFAVFPLQSGLLQFAILSLLFGAFWNAVIPLYDTHTLNHLGEHSARYGRVRLWGSVGFIASSWIGGALLARNGYSLVPWLALPPMICAFLVTLTISPMRVAPGLVPVRGLRDVLRSRAVLVALVVATLVVMSSGAYYAFFSIWLEMNHYGKGTIGLLWALGVMAEVAIFAFGSTLLSRFSIRALFMAAAIGSAVRWLVVAFFASSRVLLPASQLLHCLSFAVLHFAIVLTAHREFPRGLESTGQSLFSSVAYGGGGLLGSLLAGVIWTTFSPRDAYVCAAFIVMLATICAVLGLRGTALDKAPSQSP</sequence>
<dbReference type="PANTHER" id="PTHR23522:SF10">
    <property type="entry name" value="3-PHENYLPROPIONIC ACID TRANSPORTER-RELATED"/>
    <property type="match status" value="1"/>
</dbReference>
<dbReference type="Pfam" id="PF12832">
    <property type="entry name" value="MFS_1_like"/>
    <property type="match status" value="1"/>
</dbReference>
<keyword evidence="7 8" id="KW-0472">Membrane</keyword>
<keyword evidence="3" id="KW-1003">Cell membrane</keyword>
<feature type="domain" description="Major facilitator superfamily associated" evidence="9">
    <location>
        <begin position="6"/>
        <end position="357"/>
    </location>
</feature>
<dbReference type="GO" id="GO:0030395">
    <property type="term" value="F:lactose binding"/>
    <property type="evidence" value="ECO:0007669"/>
    <property type="project" value="TreeGrafter"/>
</dbReference>
<accession>A0A841HG69</accession>
<keyword evidence="11" id="KW-1185">Reference proteome</keyword>
<feature type="transmembrane region" description="Helical" evidence="8">
    <location>
        <begin position="37"/>
        <end position="62"/>
    </location>
</feature>
<evidence type="ECO:0000256" key="8">
    <source>
        <dbReference type="SAM" id="Phobius"/>
    </source>
</evidence>
<feature type="transmembrane region" description="Helical" evidence="8">
    <location>
        <begin position="357"/>
        <end position="375"/>
    </location>
</feature>
<evidence type="ECO:0000256" key="7">
    <source>
        <dbReference type="ARBA" id="ARBA00023136"/>
    </source>
</evidence>
<feature type="transmembrane region" description="Helical" evidence="8">
    <location>
        <begin position="237"/>
        <end position="257"/>
    </location>
</feature>
<evidence type="ECO:0000256" key="1">
    <source>
        <dbReference type="ARBA" id="ARBA00004429"/>
    </source>
</evidence>
<dbReference type="Gene3D" id="1.20.1250.20">
    <property type="entry name" value="MFS general substrate transporter like domains"/>
    <property type="match status" value="2"/>
</dbReference>
<feature type="transmembrane region" description="Helical" evidence="8">
    <location>
        <begin position="290"/>
        <end position="310"/>
    </location>
</feature>
<comment type="caution">
    <text evidence="10">The sequence shown here is derived from an EMBL/GenBank/DDBJ whole genome shotgun (WGS) entry which is preliminary data.</text>
</comment>
<feature type="transmembrane region" description="Helical" evidence="8">
    <location>
        <begin position="199"/>
        <end position="225"/>
    </location>
</feature>
<evidence type="ECO:0000259" key="9">
    <source>
        <dbReference type="Pfam" id="PF12832"/>
    </source>
</evidence>
<keyword evidence="4" id="KW-0997">Cell inner membrane</keyword>
<feature type="transmembrane region" description="Helical" evidence="8">
    <location>
        <begin position="92"/>
        <end position="113"/>
    </location>
</feature>
<keyword evidence="5 8" id="KW-0812">Transmembrane</keyword>
<dbReference type="InterPro" id="IPR026032">
    <property type="entry name" value="HcaT-like"/>
</dbReference>
<evidence type="ECO:0000256" key="2">
    <source>
        <dbReference type="ARBA" id="ARBA00022448"/>
    </source>
</evidence>
<reference evidence="10 11" key="1">
    <citation type="submission" date="2020-08" db="EMBL/GenBank/DDBJ databases">
        <title>Genomic Encyclopedia of Type Strains, Phase IV (KMG-IV): sequencing the most valuable type-strain genomes for metagenomic binning, comparative biology and taxonomic classification.</title>
        <authorList>
            <person name="Goeker M."/>
        </authorList>
    </citation>
    <scope>NUCLEOTIDE SEQUENCE [LARGE SCALE GENOMIC DNA]</scope>
    <source>
        <strain evidence="10 11">DSM 26723</strain>
    </source>
</reference>
<dbReference type="NCBIfam" id="NF037955">
    <property type="entry name" value="mfs"/>
    <property type="match status" value="1"/>
</dbReference>
<dbReference type="EMBL" id="JACHHZ010000001">
    <property type="protein sequence ID" value="MBB6091564.1"/>
    <property type="molecule type" value="Genomic_DNA"/>
</dbReference>
<evidence type="ECO:0000256" key="5">
    <source>
        <dbReference type="ARBA" id="ARBA00022692"/>
    </source>
</evidence>
<dbReference type="Proteomes" id="UP000588068">
    <property type="component" value="Unassembled WGS sequence"/>
</dbReference>
<dbReference type="InterPro" id="IPR036259">
    <property type="entry name" value="MFS_trans_sf"/>
</dbReference>
<dbReference type="InterPro" id="IPR024989">
    <property type="entry name" value="MFS_assoc_dom"/>
</dbReference>
<feature type="transmembrane region" description="Helical" evidence="8">
    <location>
        <begin position="12"/>
        <end position="31"/>
    </location>
</feature>
<dbReference type="SUPFAM" id="SSF103473">
    <property type="entry name" value="MFS general substrate transporter"/>
    <property type="match status" value="1"/>
</dbReference>
<dbReference type="PIRSF" id="PIRSF004925">
    <property type="entry name" value="HcaT"/>
    <property type="match status" value="1"/>
</dbReference>
<evidence type="ECO:0000256" key="4">
    <source>
        <dbReference type="ARBA" id="ARBA00022519"/>
    </source>
</evidence>